<evidence type="ECO:0000313" key="7">
    <source>
        <dbReference type="Proteomes" id="UP001150925"/>
    </source>
</evidence>
<dbReference type="GO" id="GO:0055087">
    <property type="term" value="C:Ski complex"/>
    <property type="evidence" value="ECO:0007669"/>
    <property type="project" value="TreeGrafter"/>
</dbReference>
<dbReference type="Pfam" id="PF08148">
    <property type="entry name" value="DSHCT"/>
    <property type="match status" value="1"/>
</dbReference>
<dbReference type="OrthoDB" id="64767at2759"/>
<dbReference type="InterPro" id="IPR012961">
    <property type="entry name" value="Ski2/MTR4_C"/>
</dbReference>
<evidence type="ECO:0000256" key="1">
    <source>
        <dbReference type="ARBA" id="ARBA00022741"/>
    </source>
</evidence>
<dbReference type="GO" id="GO:0004386">
    <property type="term" value="F:helicase activity"/>
    <property type="evidence" value="ECO:0007669"/>
    <property type="project" value="UniProtKB-KW"/>
</dbReference>
<dbReference type="Gene3D" id="1.10.3380.30">
    <property type="match status" value="1"/>
</dbReference>
<gene>
    <name evidence="6" type="primary">SKI2_1</name>
    <name evidence="6" type="ORF">IWQ62_002020</name>
</gene>
<dbReference type="GO" id="GO:0070478">
    <property type="term" value="P:nuclear-transcribed mRNA catabolic process, 3'-5' exonucleolytic nonsense-mediated decay"/>
    <property type="evidence" value="ECO:0007669"/>
    <property type="project" value="TreeGrafter"/>
</dbReference>
<evidence type="ECO:0000256" key="2">
    <source>
        <dbReference type="ARBA" id="ARBA00022801"/>
    </source>
</evidence>
<keyword evidence="1" id="KW-0547">Nucleotide-binding</keyword>
<protein>
    <submittedName>
        <fullName evidence="6">Antiviral helicase ski2</fullName>
    </submittedName>
</protein>
<dbReference type="PANTHER" id="PTHR12131:SF1">
    <property type="entry name" value="ATP-DEPENDENT RNA HELICASE SUPV3L1, MITOCHONDRIAL-RELATED"/>
    <property type="match status" value="1"/>
</dbReference>
<evidence type="ECO:0000259" key="5">
    <source>
        <dbReference type="SMART" id="SM01142"/>
    </source>
</evidence>
<dbReference type="Proteomes" id="UP001150925">
    <property type="component" value="Unassembled WGS sequence"/>
</dbReference>
<keyword evidence="2" id="KW-0378">Hydrolase</keyword>
<dbReference type="EMBL" id="JANBPY010000383">
    <property type="protein sequence ID" value="KAJ1967166.1"/>
    <property type="molecule type" value="Genomic_DNA"/>
</dbReference>
<reference evidence="6" key="1">
    <citation type="submission" date="2022-07" db="EMBL/GenBank/DDBJ databases">
        <title>Phylogenomic reconstructions and comparative analyses of Kickxellomycotina fungi.</title>
        <authorList>
            <person name="Reynolds N.K."/>
            <person name="Stajich J.E."/>
            <person name="Barry K."/>
            <person name="Grigoriev I.V."/>
            <person name="Crous P."/>
            <person name="Smith M.E."/>
        </authorList>
    </citation>
    <scope>NUCLEOTIDE SEQUENCE</scope>
    <source>
        <strain evidence="6">RSA 1196</strain>
    </source>
</reference>
<keyword evidence="4" id="KW-0067">ATP-binding</keyword>
<keyword evidence="3 6" id="KW-0347">Helicase</keyword>
<dbReference type="FunFam" id="1.10.3380.30:FF:000001">
    <property type="entry name" value="Ski2 ATP-dependent RNA helicase"/>
    <property type="match status" value="1"/>
</dbReference>
<dbReference type="SMART" id="SM01142">
    <property type="entry name" value="DSHCT"/>
    <property type="match status" value="1"/>
</dbReference>
<evidence type="ECO:0000313" key="6">
    <source>
        <dbReference type="EMBL" id="KAJ1967166.1"/>
    </source>
</evidence>
<feature type="domain" description="ATP-dependent RNA helicase Ski2/MTR4 C-terminal" evidence="5">
    <location>
        <begin position="68"/>
        <end position="247"/>
    </location>
</feature>
<proteinExistence type="predicted"/>
<dbReference type="GO" id="GO:0005524">
    <property type="term" value="F:ATP binding"/>
    <property type="evidence" value="ECO:0007669"/>
    <property type="project" value="UniProtKB-KW"/>
</dbReference>
<organism evidence="6 7">
    <name type="scientific">Dispira parvispora</name>
    <dbReference type="NCBI Taxonomy" id="1520584"/>
    <lineage>
        <taxon>Eukaryota</taxon>
        <taxon>Fungi</taxon>
        <taxon>Fungi incertae sedis</taxon>
        <taxon>Zoopagomycota</taxon>
        <taxon>Kickxellomycotina</taxon>
        <taxon>Dimargaritomycetes</taxon>
        <taxon>Dimargaritales</taxon>
        <taxon>Dimargaritaceae</taxon>
        <taxon>Dispira</taxon>
    </lineage>
</organism>
<name>A0A9W8E359_9FUNG</name>
<dbReference type="PANTHER" id="PTHR12131">
    <property type="entry name" value="ATP-DEPENDENT RNA AND DNA HELICASE"/>
    <property type="match status" value="1"/>
</dbReference>
<evidence type="ECO:0000256" key="3">
    <source>
        <dbReference type="ARBA" id="ARBA00022806"/>
    </source>
</evidence>
<comment type="caution">
    <text evidence="6">The sequence shown here is derived from an EMBL/GenBank/DDBJ whole genome shotgun (WGS) entry which is preliminary data.</text>
</comment>
<keyword evidence="7" id="KW-1185">Reference proteome</keyword>
<dbReference type="AlphaFoldDB" id="A0A9W8E359"/>
<accession>A0A9W8E359</accession>
<dbReference type="GO" id="GO:0016787">
    <property type="term" value="F:hydrolase activity"/>
    <property type="evidence" value="ECO:0007669"/>
    <property type="project" value="UniProtKB-KW"/>
</dbReference>
<dbReference type="InterPro" id="IPR050699">
    <property type="entry name" value="RNA-DNA_Helicase"/>
</dbReference>
<sequence>MLDLQRTLPTLNCLGCPHFVEHYALVDHRERLTTQLHSLSHSLSEQNLTLLPDYQVKLDVLHALDCIDNHNIVRLKGQVACCINVGHELVLTELILNNVFARYAPPEIAALLSCFVFQDRHVEEPELLPSLQEVKETLVDTTRKVAQVQDDCGVFDVSVESAVEDSLCFGLMEVTYEWARGMNFKQITQLTEVQEGSIVRAIVRLDDTCRDIKNAARVVGDSHLYRKMEEVSQLVKRDIVFAASLYF</sequence>
<evidence type="ECO:0000256" key="4">
    <source>
        <dbReference type="ARBA" id="ARBA00022840"/>
    </source>
</evidence>